<proteinExistence type="predicted"/>
<dbReference type="PANTHER" id="PTHR22930:SF269">
    <property type="entry name" value="NUCLEASE HARBI1-LIKE PROTEIN"/>
    <property type="match status" value="1"/>
</dbReference>
<comment type="caution">
    <text evidence="1">The sequence shown here is derived from an EMBL/GenBank/DDBJ whole genome shotgun (WGS) entry which is preliminary data.</text>
</comment>
<dbReference type="EMBL" id="JAZGQO010000001">
    <property type="protein sequence ID" value="KAK6196371.1"/>
    <property type="molecule type" value="Genomic_DNA"/>
</dbReference>
<evidence type="ECO:0000313" key="1">
    <source>
        <dbReference type="EMBL" id="KAK6196371.1"/>
    </source>
</evidence>
<dbReference type="PANTHER" id="PTHR22930">
    <property type="match status" value="1"/>
</dbReference>
<evidence type="ECO:0008006" key="3">
    <source>
        <dbReference type="Google" id="ProtNLM"/>
    </source>
</evidence>
<dbReference type="InterPro" id="IPR045249">
    <property type="entry name" value="HARBI1-like"/>
</dbReference>
<reference evidence="1 2" key="1">
    <citation type="submission" date="2024-01" db="EMBL/GenBank/DDBJ databases">
        <title>The genome of the rayed Mediterranean limpet Patella caerulea (Linnaeus, 1758).</title>
        <authorList>
            <person name="Anh-Thu Weber A."/>
            <person name="Halstead-Nussloch G."/>
        </authorList>
    </citation>
    <scope>NUCLEOTIDE SEQUENCE [LARGE SCALE GENOMIC DNA]</scope>
    <source>
        <strain evidence="1">AATW-2023a</strain>
        <tissue evidence="1">Whole specimen</tissue>
    </source>
</reference>
<dbReference type="Proteomes" id="UP001347796">
    <property type="component" value="Unassembled WGS sequence"/>
</dbReference>
<sequence length="137" mass="15832">MVRLHIQRQDTVMRESFSGDQRLALTLRFLATGESLHSLSFAYRVGRCTASGIVKDTCTAIYNCMKGTYLKMPDTPEKWKNIDKDFNEKWNYPFCVGALDGKHVRIKNPKCAGPLYFNYKKFYSIVLLALVDANYRF</sequence>
<accession>A0AAN8KHZ5</accession>
<name>A0AAN8KHZ5_PATCE</name>
<organism evidence="1 2">
    <name type="scientific">Patella caerulea</name>
    <name type="common">Rayed Mediterranean limpet</name>
    <dbReference type="NCBI Taxonomy" id="87958"/>
    <lineage>
        <taxon>Eukaryota</taxon>
        <taxon>Metazoa</taxon>
        <taxon>Spiralia</taxon>
        <taxon>Lophotrochozoa</taxon>
        <taxon>Mollusca</taxon>
        <taxon>Gastropoda</taxon>
        <taxon>Patellogastropoda</taxon>
        <taxon>Patelloidea</taxon>
        <taxon>Patellidae</taxon>
        <taxon>Patella</taxon>
    </lineage>
</organism>
<dbReference type="AlphaFoldDB" id="A0AAN8KHZ5"/>
<gene>
    <name evidence="1" type="ORF">SNE40_001608</name>
</gene>
<keyword evidence="2" id="KW-1185">Reference proteome</keyword>
<evidence type="ECO:0000313" key="2">
    <source>
        <dbReference type="Proteomes" id="UP001347796"/>
    </source>
</evidence>
<protein>
    <recommendedName>
        <fullName evidence="3">DDE Tnp4 domain-containing protein</fullName>
    </recommendedName>
</protein>